<evidence type="ECO:0000313" key="2">
    <source>
        <dbReference type="EMBL" id="QHT18448.1"/>
    </source>
</evidence>
<protein>
    <submittedName>
        <fullName evidence="2">Uncharacterized protein</fullName>
    </submittedName>
</protein>
<feature type="compositionally biased region" description="Acidic residues" evidence="1">
    <location>
        <begin position="50"/>
        <end position="68"/>
    </location>
</feature>
<feature type="compositionally biased region" description="Polar residues" evidence="1">
    <location>
        <begin position="36"/>
        <end position="49"/>
    </location>
</feature>
<name>A0A6C0DNF5_9ZZZZ</name>
<reference evidence="2" key="1">
    <citation type="journal article" date="2020" name="Nature">
        <title>Giant virus diversity and host interactions through global metagenomics.</title>
        <authorList>
            <person name="Schulz F."/>
            <person name="Roux S."/>
            <person name="Paez-Espino D."/>
            <person name="Jungbluth S."/>
            <person name="Walsh D.A."/>
            <person name="Denef V.J."/>
            <person name="McMahon K.D."/>
            <person name="Konstantinidis K.T."/>
            <person name="Eloe-Fadrosh E.A."/>
            <person name="Kyrpides N.C."/>
            <person name="Woyke T."/>
        </authorList>
    </citation>
    <scope>NUCLEOTIDE SEQUENCE</scope>
    <source>
        <strain evidence="2">GVMAG-M-3300023174-46</strain>
    </source>
</reference>
<accession>A0A6C0DNF5</accession>
<organism evidence="2">
    <name type="scientific">viral metagenome</name>
    <dbReference type="NCBI Taxonomy" id="1070528"/>
    <lineage>
        <taxon>unclassified sequences</taxon>
        <taxon>metagenomes</taxon>
        <taxon>organismal metagenomes</taxon>
    </lineage>
</organism>
<sequence length="208" mass="23811">MQSIENTTYLREMAALLMKKYGADTVKRCFDEQWMQSSQEDHVQVNTPLESEDEIMDMSLEEEVVNESDETKESEETKESQESEETKFALESSSSSLNSEKKPRIVYKKTKLDSKKPIHIVDLNNMPDLVKKIRSGEIPSPTPSVSWTDGVYDPHHEKPQAILSYLALNGSKTKKEIIESSILPNISMRKNLIQNHLRELLEQGLIVQ</sequence>
<dbReference type="AlphaFoldDB" id="A0A6C0DNF5"/>
<feature type="compositionally biased region" description="Basic and acidic residues" evidence="1">
    <location>
        <begin position="69"/>
        <end position="88"/>
    </location>
</feature>
<proteinExistence type="predicted"/>
<dbReference type="EMBL" id="MN739655">
    <property type="protein sequence ID" value="QHT18448.1"/>
    <property type="molecule type" value="Genomic_DNA"/>
</dbReference>
<feature type="region of interest" description="Disordered" evidence="1">
    <location>
        <begin position="36"/>
        <end position="102"/>
    </location>
</feature>
<evidence type="ECO:0000256" key="1">
    <source>
        <dbReference type="SAM" id="MobiDB-lite"/>
    </source>
</evidence>